<dbReference type="SUPFAM" id="SSF54447">
    <property type="entry name" value="ssDNA-binding transcriptional regulator domain"/>
    <property type="match status" value="1"/>
</dbReference>
<feature type="compositionally biased region" description="Basic and acidic residues" evidence="7">
    <location>
        <begin position="500"/>
        <end position="520"/>
    </location>
</feature>
<keyword evidence="6" id="KW-0539">Nucleus</keyword>
<dbReference type="Pfam" id="PF02229">
    <property type="entry name" value="PC4"/>
    <property type="match status" value="1"/>
</dbReference>
<dbReference type="PANTHER" id="PTHR13215">
    <property type="entry name" value="RNA POLYMERASE II TRANSCRIPTIONAL COACTIVATOR"/>
    <property type="match status" value="1"/>
</dbReference>
<feature type="region of interest" description="Disordered" evidence="7">
    <location>
        <begin position="380"/>
        <end position="412"/>
    </location>
</feature>
<evidence type="ECO:0000256" key="2">
    <source>
        <dbReference type="ARBA" id="ARBA00009001"/>
    </source>
</evidence>
<dbReference type="EMBL" id="KE747818">
    <property type="protein sequence ID" value="RMZ69529.1"/>
    <property type="molecule type" value="Genomic_DNA"/>
</dbReference>
<comment type="similarity">
    <text evidence="2">Belongs to the transcriptional coactivator PC4 family.</text>
</comment>
<organism evidence="10 11">
    <name type="scientific">Pyrenophora seminiperda CCB06</name>
    <dbReference type="NCBI Taxonomy" id="1302712"/>
    <lineage>
        <taxon>Eukaryota</taxon>
        <taxon>Fungi</taxon>
        <taxon>Dikarya</taxon>
        <taxon>Ascomycota</taxon>
        <taxon>Pezizomycotina</taxon>
        <taxon>Dothideomycetes</taxon>
        <taxon>Pleosporomycetidae</taxon>
        <taxon>Pleosporales</taxon>
        <taxon>Pleosporineae</taxon>
        <taxon>Pleosporaceae</taxon>
        <taxon>Pyrenophora</taxon>
    </lineage>
</organism>
<evidence type="ECO:0000256" key="5">
    <source>
        <dbReference type="ARBA" id="ARBA00023163"/>
    </source>
</evidence>
<dbReference type="GO" id="GO:0005634">
    <property type="term" value="C:nucleus"/>
    <property type="evidence" value="ECO:0007669"/>
    <property type="project" value="UniProtKB-SubCell"/>
</dbReference>
<sequence length="529" mass="57885">MGSIRVLALLVALAIVGLGAWSIIIVRDIEDRSAAVLKTVHPESEMMGHMWEKFFIITIHSIVKLWISMATAAFASLGGIIAVLAAMFDRKQVPSAVLIPLEFLCMCAMGTALGVSLSFTMDLDEFTKSRLEAGGQPDLLKWAVLVHLSRGYAIGAGAGWFLFLVTSITAVIAACCRLQERESCSFEPTASALGMGHGHDAVLPPQSRSRVPTMYDPQVPKGLKEKLGKLPERQNTQRRDSVGRTVEMARSDTVVSQDGRISFEDDNEMPVPLTLEQPERAQQWRPSRPWSELSEVPSLDVKREIAHAPNLVGSSFPYRVGGPISVRQSPCVIAAISTFPQYRHLTSATLLETIFLIMVRTKGGRARGGGFNKGFAQKRSFAEEDDSAPHASKKAKGDENDDSTPVIPELKTDDNGDVYVGLNTSCKRRLTISDYNKNTLVSIREYYTTDSGETKPGKKGISLTIDQYNTLLAAAPLIEATLKKKDIQVVRPDYSAEPGGKSDDTGRKKEPEEDKDAAKADDDDDDDEE</sequence>
<evidence type="ECO:0000256" key="1">
    <source>
        <dbReference type="ARBA" id="ARBA00004123"/>
    </source>
</evidence>
<keyword evidence="5" id="KW-0804">Transcription</keyword>
<comment type="subcellular location">
    <subcellularLocation>
        <location evidence="1">Nucleus</location>
    </subcellularLocation>
</comment>
<keyword evidence="8" id="KW-0812">Transmembrane</keyword>
<keyword evidence="8" id="KW-1133">Transmembrane helix</keyword>
<protein>
    <recommendedName>
        <fullName evidence="9">Transcriptional coactivator p15 (PC4) C-terminal domain-containing protein</fullName>
    </recommendedName>
</protein>
<evidence type="ECO:0000256" key="7">
    <source>
        <dbReference type="SAM" id="MobiDB-lite"/>
    </source>
</evidence>
<dbReference type="InterPro" id="IPR003173">
    <property type="entry name" value="PC4_C"/>
</dbReference>
<evidence type="ECO:0000259" key="9">
    <source>
        <dbReference type="Pfam" id="PF02229"/>
    </source>
</evidence>
<name>A0A3M7M552_9PLEO</name>
<gene>
    <name evidence="10" type="ORF">GMOD_00006356</name>
</gene>
<accession>A0A3M7M552</accession>
<dbReference type="InterPro" id="IPR045125">
    <property type="entry name" value="Sub1/Tcp4-like"/>
</dbReference>
<keyword evidence="3" id="KW-0805">Transcription regulation</keyword>
<feature type="domain" description="Transcriptional coactivator p15 (PC4) C-terminal" evidence="9">
    <location>
        <begin position="423"/>
        <end position="473"/>
    </location>
</feature>
<dbReference type="InterPro" id="IPR009044">
    <property type="entry name" value="ssDNA-bd_transcriptional_reg"/>
</dbReference>
<keyword evidence="8" id="KW-0472">Membrane</keyword>
<proteinExistence type="inferred from homology"/>
<evidence type="ECO:0000256" key="8">
    <source>
        <dbReference type="SAM" id="Phobius"/>
    </source>
</evidence>
<feature type="transmembrane region" description="Helical" evidence="8">
    <location>
        <begin position="152"/>
        <end position="176"/>
    </location>
</feature>
<feature type="transmembrane region" description="Helical" evidence="8">
    <location>
        <begin position="97"/>
        <end position="119"/>
    </location>
</feature>
<feature type="transmembrane region" description="Helical" evidence="8">
    <location>
        <begin position="54"/>
        <end position="85"/>
    </location>
</feature>
<dbReference type="GO" id="GO:0003713">
    <property type="term" value="F:transcription coactivator activity"/>
    <property type="evidence" value="ECO:0007669"/>
    <property type="project" value="InterPro"/>
</dbReference>
<evidence type="ECO:0000256" key="6">
    <source>
        <dbReference type="ARBA" id="ARBA00023242"/>
    </source>
</evidence>
<dbReference type="GO" id="GO:0060261">
    <property type="term" value="P:positive regulation of transcription initiation by RNA polymerase II"/>
    <property type="evidence" value="ECO:0007669"/>
    <property type="project" value="InterPro"/>
</dbReference>
<evidence type="ECO:0000313" key="10">
    <source>
        <dbReference type="EMBL" id="RMZ69529.1"/>
    </source>
</evidence>
<keyword evidence="4" id="KW-0238">DNA-binding</keyword>
<dbReference type="Gene3D" id="2.30.31.10">
    <property type="entry name" value="Transcriptional Coactivator Pc4, Chain A"/>
    <property type="match status" value="1"/>
</dbReference>
<evidence type="ECO:0000256" key="4">
    <source>
        <dbReference type="ARBA" id="ARBA00023125"/>
    </source>
</evidence>
<keyword evidence="11" id="KW-1185">Reference proteome</keyword>
<evidence type="ECO:0000313" key="11">
    <source>
        <dbReference type="Proteomes" id="UP000265663"/>
    </source>
</evidence>
<evidence type="ECO:0000256" key="3">
    <source>
        <dbReference type="ARBA" id="ARBA00023015"/>
    </source>
</evidence>
<dbReference type="GO" id="GO:0003677">
    <property type="term" value="F:DNA binding"/>
    <property type="evidence" value="ECO:0007669"/>
    <property type="project" value="UniProtKB-KW"/>
</dbReference>
<feature type="region of interest" description="Disordered" evidence="7">
    <location>
        <begin position="489"/>
        <end position="529"/>
    </location>
</feature>
<reference evidence="10 11" key="1">
    <citation type="journal article" date="2014" name="PLoS ONE">
        <title>De novo Genome Assembly of the Fungal Plant Pathogen Pyrenophora semeniperda.</title>
        <authorList>
            <person name="Soliai M.M."/>
            <person name="Meyer S.E."/>
            <person name="Udall J.A."/>
            <person name="Elzinga D.E."/>
            <person name="Hermansen R.A."/>
            <person name="Bodily P.M."/>
            <person name="Hart A.A."/>
            <person name="Coleman C.E."/>
        </authorList>
    </citation>
    <scope>NUCLEOTIDE SEQUENCE [LARGE SCALE GENOMIC DNA]</scope>
    <source>
        <strain evidence="10 11">CCB06</strain>
        <tissue evidence="10">Mycelium</tissue>
    </source>
</reference>
<dbReference type="AlphaFoldDB" id="A0A3M7M552"/>
<dbReference type="Proteomes" id="UP000265663">
    <property type="component" value="Unassembled WGS sequence"/>
</dbReference>
<dbReference type="OrthoDB" id="3779192at2759"/>